<dbReference type="PANTHER" id="PTHR33359">
    <property type="entry name" value="MOLYBDOPTERIN SYNTHASE SULFUR CARRIER SUBUNIT"/>
    <property type="match status" value="1"/>
</dbReference>
<dbReference type="OMA" id="LSMSMYA"/>
<dbReference type="SUPFAM" id="SSF54285">
    <property type="entry name" value="MoaD/ThiS"/>
    <property type="match status" value="1"/>
</dbReference>
<protein>
    <recommendedName>
        <fullName evidence="4">Molybdopterin synthase sulfur carrier subunit</fullName>
    </recommendedName>
</protein>
<keyword evidence="1" id="KW-0547">Nucleotide-binding</keyword>
<dbReference type="STRING" id="1220926.S2JCC3"/>
<dbReference type="GO" id="GO:0000166">
    <property type="term" value="F:nucleotide binding"/>
    <property type="evidence" value="ECO:0007669"/>
    <property type="project" value="UniProtKB-KW"/>
</dbReference>
<keyword evidence="3" id="KW-1185">Reference proteome</keyword>
<dbReference type="EMBL" id="KE123968">
    <property type="protein sequence ID" value="EPB87424.1"/>
    <property type="molecule type" value="Genomic_DNA"/>
</dbReference>
<evidence type="ECO:0000313" key="2">
    <source>
        <dbReference type="EMBL" id="EPB87424.1"/>
    </source>
</evidence>
<sequence>MVDYIKVLYFAGVKDVTCKESEDVEIPADNWTLSDLTTLLITKYGDKLKELLSMSMYAIDMDYVEKDKESTTILKPNAEVAIIPPVSGG</sequence>
<dbReference type="AlphaFoldDB" id="S2JCC3"/>
<dbReference type="InterPro" id="IPR012675">
    <property type="entry name" value="Beta-grasp_dom_sf"/>
</dbReference>
<reference evidence="3" key="1">
    <citation type="submission" date="2013-05" db="EMBL/GenBank/DDBJ databases">
        <title>The Genome sequence of Mucor circinelloides f. circinelloides 1006PhL.</title>
        <authorList>
            <consortium name="The Broad Institute Genomics Platform"/>
            <person name="Cuomo C."/>
            <person name="Earl A."/>
            <person name="Findley K."/>
            <person name="Lee S.C."/>
            <person name="Walker B."/>
            <person name="Young S."/>
            <person name="Zeng Q."/>
            <person name="Gargeya S."/>
            <person name="Fitzgerald M."/>
            <person name="Haas B."/>
            <person name="Abouelleil A."/>
            <person name="Allen A.W."/>
            <person name="Alvarado L."/>
            <person name="Arachchi H.M."/>
            <person name="Berlin A.M."/>
            <person name="Chapman S.B."/>
            <person name="Gainer-Dewar J."/>
            <person name="Goldberg J."/>
            <person name="Griggs A."/>
            <person name="Gujja S."/>
            <person name="Hansen M."/>
            <person name="Howarth C."/>
            <person name="Imamovic A."/>
            <person name="Ireland A."/>
            <person name="Larimer J."/>
            <person name="McCowan C."/>
            <person name="Murphy C."/>
            <person name="Pearson M."/>
            <person name="Poon T.W."/>
            <person name="Priest M."/>
            <person name="Roberts A."/>
            <person name="Saif S."/>
            <person name="Shea T."/>
            <person name="Sisk P."/>
            <person name="Sykes S."/>
            <person name="Wortman J."/>
            <person name="Nusbaum C."/>
            <person name="Birren B."/>
        </authorList>
    </citation>
    <scope>NUCLEOTIDE SEQUENCE [LARGE SCALE GENOMIC DNA]</scope>
    <source>
        <strain evidence="3">1006PhL</strain>
    </source>
</reference>
<evidence type="ECO:0000313" key="3">
    <source>
        <dbReference type="Proteomes" id="UP000014254"/>
    </source>
</evidence>
<evidence type="ECO:0008006" key="4">
    <source>
        <dbReference type="Google" id="ProtNLM"/>
    </source>
</evidence>
<dbReference type="InterPro" id="IPR003749">
    <property type="entry name" value="ThiS/MoaD-like"/>
</dbReference>
<dbReference type="VEuPathDB" id="FungiDB:HMPREF1544_05734"/>
<dbReference type="GO" id="GO:0006777">
    <property type="term" value="P:Mo-molybdopterin cofactor biosynthetic process"/>
    <property type="evidence" value="ECO:0007669"/>
    <property type="project" value="InterPro"/>
</dbReference>
<dbReference type="GO" id="GO:1990133">
    <property type="term" value="C:molybdopterin adenylyltransferase complex"/>
    <property type="evidence" value="ECO:0007669"/>
    <property type="project" value="TreeGrafter"/>
</dbReference>
<dbReference type="Gene3D" id="3.10.20.30">
    <property type="match status" value="1"/>
</dbReference>
<dbReference type="UniPathway" id="UPA00344"/>
<dbReference type="Proteomes" id="UP000014254">
    <property type="component" value="Unassembled WGS sequence"/>
</dbReference>
<dbReference type="Pfam" id="PF02597">
    <property type="entry name" value="ThiS"/>
    <property type="match status" value="1"/>
</dbReference>
<dbReference type="InterPro" id="IPR044672">
    <property type="entry name" value="MOCS2A"/>
</dbReference>
<organism evidence="2 3">
    <name type="scientific">Mucor circinelloides f. circinelloides (strain 1006PhL)</name>
    <name type="common">Mucormycosis agent</name>
    <name type="synonym">Calyptromyces circinelloides</name>
    <dbReference type="NCBI Taxonomy" id="1220926"/>
    <lineage>
        <taxon>Eukaryota</taxon>
        <taxon>Fungi</taxon>
        <taxon>Fungi incertae sedis</taxon>
        <taxon>Mucoromycota</taxon>
        <taxon>Mucoromycotina</taxon>
        <taxon>Mucoromycetes</taxon>
        <taxon>Mucorales</taxon>
        <taxon>Mucorineae</taxon>
        <taxon>Mucoraceae</taxon>
        <taxon>Mucor</taxon>
    </lineage>
</organism>
<evidence type="ECO:0000256" key="1">
    <source>
        <dbReference type="ARBA" id="ARBA00022741"/>
    </source>
</evidence>
<dbReference type="InterPro" id="IPR016155">
    <property type="entry name" value="Mopterin_synth/thiamin_S_b"/>
</dbReference>
<proteinExistence type="predicted"/>
<dbReference type="InParanoid" id="S2JCC3"/>
<accession>S2JCC3</accession>
<dbReference type="CDD" id="cd00754">
    <property type="entry name" value="Ubl_MoaD"/>
    <property type="match status" value="1"/>
</dbReference>
<gene>
    <name evidence="2" type="ORF">HMPREF1544_05734</name>
</gene>
<dbReference type="eggNOG" id="ENOG502SD3I">
    <property type="taxonomic scope" value="Eukaryota"/>
</dbReference>
<dbReference type="OrthoDB" id="5595860at2759"/>
<dbReference type="PANTHER" id="PTHR33359:SF1">
    <property type="entry name" value="MOLYBDOPTERIN SYNTHASE SULFUR CARRIER SUBUNIT"/>
    <property type="match status" value="1"/>
</dbReference>
<name>S2JCC3_MUCC1</name>